<dbReference type="Proteomes" id="UP000008021">
    <property type="component" value="Chromosome 2"/>
</dbReference>
<keyword evidence="3" id="KW-1185">Reference proteome</keyword>
<reference evidence="2" key="2">
    <citation type="submission" date="2018-05" db="EMBL/GenBank/DDBJ databases">
        <title>OmerRS3 (Oryza meridionalis Reference Sequence Version 3).</title>
        <authorList>
            <person name="Zhang J."/>
            <person name="Kudrna D."/>
            <person name="Lee S."/>
            <person name="Talag J."/>
            <person name="Welchert J."/>
            <person name="Wing R.A."/>
        </authorList>
    </citation>
    <scope>NUCLEOTIDE SEQUENCE [LARGE SCALE GENOMIC DNA]</scope>
    <source>
        <strain evidence="2">cv. OR44</strain>
    </source>
</reference>
<feature type="region of interest" description="Disordered" evidence="1">
    <location>
        <begin position="49"/>
        <end position="109"/>
    </location>
</feature>
<dbReference type="Gramene" id="OMERI02G10070.2">
    <property type="protein sequence ID" value="OMERI02G10070.2"/>
    <property type="gene ID" value="OMERI02G10070"/>
</dbReference>
<dbReference type="EnsemblPlants" id="OMERI02G10070.2">
    <property type="protein sequence ID" value="OMERI02G10070.2"/>
    <property type="gene ID" value="OMERI02G10070"/>
</dbReference>
<evidence type="ECO:0000313" key="2">
    <source>
        <dbReference type="EnsemblPlants" id="OMERI02G10070.2"/>
    </source>
</evidence>
<evidence type="ECO:0000256" key="1">
    <source>
        <dbReference type="SAM" id="MobiDB-lite"/>
    </source>
</evidence>
<dbReference type="AlphaFoldDB" id="A0A0E0CHZ3"/>
<reference evidence="2" key="1">
    <citation type="submission" date="2015-04" db="UniProtKB">
        <authorList>
            <consortium name="EnsemblPlants"/>
        </authorList>
    </citation>
    <scope>IDENTIFICATION</scope>
</reference>
<evidence type="ECO:0000313" key="3">
    <source>
        <dbReference type="Proteomes" id="UP000008021"/>
    </source>
</evidence>
<name>A0A0E0CHZ3_9ORYZ</name>
<proteinExistence type="predicted"/>
<protein>
    <submittedName>
        <fullName evidence="2">Uncharacterized protein</fullName>
    </submittedName>
</protein>
<sequence>MSPQTVTGHRTGCTFHSSMRMAFACSHSALTSPSARCLHSRSCAICRSRSPCDDGILSPAPQGGEEEEEALLGAPGPAERRRRRSPPARRVGERARVCGGSGVGGGGGGSKVYRKTRHWVVWSLVVMEGSKCNYVMLLLQSTTVQVSWSK</sequence>
<feature type="compositionally biased region" description="Gly residues" evidence="1">
    <location>
        <begin position="99"/>
        <end position="109"/>
    </location>
</feature>
<dbReference type="HOGENOM" id="CLU_1743420_0_0_1"/>
<organism evidence="2">
    <name type="scientific">Oryza meridionalis</name>
    <dbReference type="NCBI Taxonomy" id="40149"/>
    <lineage>
        <taxon>Eukaryota</taxon>
        <taxon>Viridiplantae</taxon>
        <taxon>Streptophyta</taxon>
        <taxon>Embryophyta</taxon>
        <taxon>Tracheophyta</taxon>
        <taxon>Spermatophyta</taxon>
        <taxon>Magnoliopsida</taxon>
        <taxon>Liliopsida</taxon>
        <taxon>Poales</taxon>
        <taxon>Poaceae</taxon>
        <taxon>BOP clade</taxon>
        <taxon>Oryzoideae</taxon>
        <taxon>Oryzeae</taxon>
        <taxon>Oryzinae</taxon>
        <taxon>Oryza</taxon>
    </lineage>
</organism>
<accession>A0A0E0CHZ3</accession>